<sequence length="399" mass="45647">EESMAALCRAYGVSRKTGYKWIGRFAESGPLGLDDLPRTPHRHSNEVSEQVVQAILGGRRAHPNWGPKKLRVILLRKDGNIRWPAASTIGEILKRHGLTGRRKRRHRTPPHTQPFGACDGPNAIWCADFKGWFRTSDGRRCDPLTITDGYSRYLLRCQAMSKTDGLSVRPLFEAAFRQYGLPAAIRTDNGAPFASRGILGLSRLSVWWIKLGIRPERIKPGHPEQNGRHERMHLTLKQETACPPAKNHRRQQELFDAFRAEFNQERPHEALEMRTPSDVYAPSCRCCPERVDDFSYSELITRRVQDRGEFMWRHHKVFLSKVLWGELIGFEPLDGRYWRVHLGPLHLGLFDSNRFQMLRKLQARRVSRQLASLMEGPSATLQALPSGTKPHKSVTYVPG</sequence>
<dbReference type="Gene3D" id="3.30.420.10">
    <property type="entry name" value="Ribonuclease H-like superfamily/Ribonuclease H"/>
    <property type="match status" value="1"/>
</dbReference>
<dbReference type="GO" id="GO:0003676">
    <property type="term" value="F:nucleic acid binding"/>
    <property type="evidence" value="ECO:0007669"/>
    <property type="project" value="InterPro"/>
</dbReference>
<dbReference type="PROSITE" id="PS50994">
    <property type="entry name" value="INTEGRASE"/>
    <property type="match status" value="1"/>
</dbReference>
<proteinExistence type="predicted"/>
<dbReference type="EMBL" id="LAZR01039705">
    <property type="protein sequence ID" value="KKL16336.1"/>
    <property type="molecule type" value="Genomic_DNA"/>
</dbReference>
<dbReference type="SUPFAM" id="SSF46689">
    <property type="entry name" value="Homeodomain-like"/>
    <property type="match status" value="1"/>
</dbReference>
<dbReference type="GO" id="GO:0015074">
    <property type="term" value="P:DNA integration"/>
    <property type="evidence" value="ECO:0007669"/>
    <property type="project" value="InterPro"/>
</dbReference>
<organism evidence="2">
    <name type="scientific">marine sediment metagenome</name>
    <dbReference type="NCBI Taxonomy" id="412755"/>
    <lineage>
        <taxon>unclassified sequences</taxon>
        <taxon>metagenomes</taxon>
        <taxon>ecological metagenomes</taxon>
    </lineage>
</organism>
<dbReference type="SUPFAM" id="SSF53098">
    <property type="entry name" value="Ribonuclease H-like"/>
    <property type="match status" value="1"/>
</dbReference>
<name>A0A0F9DEW8_9ZZZZ</name>
<dbReference type="InterPro" id="IPR012337">
    <property type="entry name" value="RNaseH-like_sf"/>
</dbReference>
<feature type="non-terminal residue" evidence="2">
    <location>
        <position position="1"/>
    </location>
</feature>
<dbReference type="PANTHER" id="PTHR47515">
    <property type="entry name" value="LOW CALCIUM RESPONSE LOCUS PROTEIN T"/>
    <property type="match status" value="1"/>
</dbReference>
<dbReference type="Pfam" id="PF13683">
    <property type="entry name" value="rve_3"/>
    <property type="match status" value="1"/>
</dbReference>
<reference evidence="2" key="1">
    <citation type="journal article" date="2015" name="Nature">
        <title>Complex archaea that bridge the gap between prokaryotes and eukaryotes.</title>
        <authorList>
            <person name="Spang A."/>
            <person name="Saw J.H."/>
            <person name="Jorgensen S.L."/>
            <person name="Zaremba-Niedzwiedzka K."/>
            <person name="Martijn J."/>
            <person name="Lind A.E."/>
            <person name="van Eijk R."/>
            <person name="Schleper C."/>
            <person name="Guy L."/>
            <person name="Ettema T.J."/>
        </authorList>
    </citation>
    <scope>NUCLEOTIDE SEQUENCE</scope>
</reference>
<gene>
    <name evidence="2" type="ORF">LCGC14_2496620</name>
</gene>
<dbReference type="Pfam" id="PF13565">
    <property type="entry name" value="HTH_32"/>
    <property type="match status" value="1"/>
</dbReference>
<feature type="domain" description="Integrase catalytic" evidence="1">
    <location>
        <begin position="117"/>
        <end position="284"/>
    </location>
</feature>
<dbReference type="AlphaFoldDB" id="A0A0F9DEW8"/>
<protein>
    <recommendedName>
        <fullName evidence="1">Integrase catalytic domain-containing protein</fullName>
    </recommendedName>
</protein>
<evidence type="ECO:0000313" key="2">
    <source>
        <dbReference type="EMBL" id="KKL16336.1"/>
    </source>
</evidence>
<dbReference type="InterPro" id="IPR036397">
    <property type="entry name" value="RNaseH_sf"/>
</dbReference>
<comment type="caution">
    <text evidence="2">The sequence shown here is derived from an EMBL/GenBank/DDBJ whole genome shotgun (WGS) entry which is preliminary data.</text>
</comment>
<evidence type="ECO:0000259" key="1">
    <source>
        <dbReference type="PROSITE" id="PS50994"/>
    </source>
</evidence>
<dbReference type="InterPro" id="IPR001584">
    <property type="entry name" value="Integrase_cat-core"/>
</dbReference>
<dbReference type="PANTHER" id="PTHR47515:SF2">
    <property type="entry name" value="INTEGRASE CORE DOMAIN PROTEIN"/>
    <property type="match status" value="1"/>
</dbReference>
<accession>A0A0F9DEW8</accession>
<dbReference type="InterPro" id="IPR009057">
    <property type="entry name" value="Homeodomain-like_sf"/>
</dbReference>